<keyword evidence="5" id="KW-0689">Ribosomal protein</keyword>
<dbReference type="InterPro" id="IPR000182">
    <property type="entry name" value="GNAT_dom"/>
</dbReference>
<organism evidence="5 6">
    <name type="scientific">Pontimonas salivibrio</name>
    <dbReference type="NCBI Taxonomy" id="1159327"/>
    <lineage>
        <taxon>Bacteria</taxon>
        <taxon>Bacillati</taxon>
        <taxon>Actinomycetota</taxon>
        <taxon>Actinomycetes</taxon>
        <taxon>Micrococcales</taxon>
        <taxon>Microbacteriaceae</taxon>
        <taxon>Pontimonas</taxon>
    </lineage>
</organism>
<protein>
    <submittedName>
        <fullName evidence="5">Ribosomal protein S5 alanine N-acetyltransferase</fullName>
    </submittedName>
</protein>
<dbReference type="InterPro" id="IPR051531">
    <property type="entry name" value="N-acetyltransferase"/>
</dbReference>
<dbReference type="GO" id="GO:0005840">
    <property type="term" value="C:ribosome"/>
    <property type="evidence" value="ECO:0007669"/>
    <property type="project" value="UniProtKB-KW"/>
</dbReference>
<reference evidence="5 6" key="1">
    <citation type="submission" date="2018-02" db="EMBL/GenBank/DDBJ databases">
        <title>Complete genome of the streamlined marine actinobacterium Pontimonas salivibrio CL-TW6 adapted to coastal planktonic lifestype.</title>
        <authorList>
            <person name="Cho B.C."/>
            <person name="Hardies S.C."/>
            <person name="Jang G.I."/>
            <person name="Hwang C.Y."/>
        </authorList>
    </citation>
    <scope>NUCLEOTIDE SEQUENCE [LARGE SCALE GENOMIC DNA]</scope>
    <source>
        <strain evidence="5 6">CL-TW6</strain>
    </source>
</reference>
<dbReference type="Proteomes" id="UP000243077">
    <property type="component" value="Chromosome"/>
</dbReference>
<evidence type="ECO:0000313" key="6">
    <source>
        <dbReference type="Proteomes" id="UP000243077"/>
    </source>
</evidence>
<dbReference type="RefSeq" id="WP_104913054.1">
    <property type="nucleotide sequence ID" value="NZ_CP026923.1"/>
</dbReference>
<dbReference type="AlphaFoldDB" id="A0A2L2BPA1"/>
<sequence length="220" mass="25071">MTNLIPTLTHPLVTLRGVRLRDSRVMDTLLSKNRSWLQPWEATHPIIPAIALDQRGAIRSLLQQARKGYGLPFVLEVDGQMVGQLNVSQITYGSLSSAGLGYWIVESQAGKGITPVAVAMATDYLFFEKGLHRMEICIRPENVASLRVVEKLGFRFEGFRRRYIHIDRQWRDHLCYALTVEEVPRGVLERFEQGQVPTGVSEIPEYVRIQMQNPLHLPPR</sequence>
<keyword evidence="2" id="KW-0012">Acyltransferase</keyword>
<dbReference type="PANTHER" id="PTHR43792">
    <property type="entry name" value="GNAT FAMILY, PUTATIVE (AFU_ORTHOLOGUE AFUA_3G00765)-RELATED-RELATED"/>
    <property type="match status" value="1"/>
</dbReference>
<evidence type="ECO:0000256" key="1">
    <source>
        <dbReference type="ARBA" id="ARBA00022679"/>
    </source>
</evidence>
<evidence type="ECO:0000256" key="2">
    <source>
        <dbReference type="ARBA" id="ARBA00023315"/>
    </source>
</evidence>
<name>A0A2L2BPA1_9MICO</name>
<accession>A0A2L2BPA1</accession>
<dbReference type="SUPFAM" id="SSF55729">
    <property type="entry name" value="Acyl-CoA N-acyltransferases (Nat)"/>
    <property type="match status" value="1"/>
</dbReference>
<dbReference type="PROSITE" id="PS51186">
    <property type="entry name" value="GNAT"/>
    <property type="match status" value="1"/>
</dbReference>
<keyword evidence="5" id="KW-0687">Ribonucleoprotein</keyword>
<evidence type="ECO:0000259" key="4">
    <source>
        <dbReference type="PROSITE" id="PS51186"/>
    </source>
</evidence>
<dbReference type="Pfam" id="PF13302">
    <property type="entry name" value="Acetyltransf_3"/>
    <property type="match status" value="1"/>
</dbReference>
<keyword evidence="1 5" id="KW-0808">Transferase</keyword>
<dbReference type="InterPro" id="IPR016181">
    <property type="entry name" value="Acyl_CoA_acyltransferase"/>
</dbReference>
<dbReference type="GO" id="GO:0005737">
    <property type="term" value="C:cytoplasm"/>
    <property type="evidence" value="ECO:0007669"/>
    <property type="project" value="TreeGrafter"/>
</dbReference>
<comment type="similarity">
    <text evidence="3">Belongs to the acetyltransferase family. RimJ subfamily.</text>
</comment>
<dbReference type="GO" id="GO:0008999">
    <property type="term" value="F:protein-N-terminal-alanine acetyltransferase activity"/>
    <property type="evidence" value="ECO:0007669"/>
    <property type="project" value="TreeGrafter"/>
</dbReference>
<proteinExistence type="inferred from homology"/>
<evidence type="ECO:0000256" key="3">
    <source>
        <dbReference type="ARBA" id="ARBA00038502"/>
    </source>
</evidence>
<dbReference type="OrthoDB" id="5242221at2"/>
<gene>
    <name evidence="5" type="ORF">C3B54_11448</name>
</gene>
<keyword evidence="6" id="KW-1185">Reference proteome</keyword>
<dbReference type="PANTHER" id="PTHR43792:SF8">
    <property type="entry name" value="[RIBOSOMAL PROTEIN US5]-ALANINE N-ACETYLTRANSFERASE"/>
    <property type="match status" value="1"/>
</dbReference>
<dbReference type="Gene3D" id="3.40.630.30">
    <property type="match status" value="1"/>
</dbReference>
<dbReference type="KEGG" id="psai:C3B54_11448"/>
<dbReference type="EMBL" id="CP026923">
    <property type="protein sequence ID" value="AVG23442.1"/>
    <property type="molecule type" value="Genomic_DNA"/>
</dbReference>
<feature type="domain" description="N-acetyltransferase" evidence="4">
    <location>
        <begin position="13"/>
        <end position="181"/>
    </location>
</feature>
<evidence type="ECO:0000313" key="5">
    <source>
        <dbReference type="EMBL" id="AVG23442.1"/>
    </source>
</evidence>